<keyword evidence="3 5" id="KW-0378">Hydrolase</keyword>
<dbReference type="InterPro" id="IPR003764">
    <property type="entry name" value="GlcNAc_6-P_deAcase"/>
</dbReference>
<dbReference type="GO" id="GO:0046872">
    <property type="term" value="F:metal ion binding"/>
    <property type="evidence" value="ECO:0007669"/>
    <property type="project" value="UniProtKB-KW"/>
</dbReference>
<dbReference type="SUPFAM" id="SSF51556">
    <property type="entry name" value="Metallo-dependent hydrolases"/>
    <property type="match status" value="1"/>
</dbReference>
<evidence type="ECO:0000256" key="1">
    <source>
        <dbReference type="ARBA" id="ARBA00010716"/>
    </source>
</evidence>
<feature type="binding site" evidence="7">
    <location>
        <begin position="220"/>
        <end position="221"/>
    </location>
    <ligand>
        <name>substrate</name>
    </ligand>
</feature>
<evidence type="ECO:0000256" key="3">
    <source>
        <dbReference type="ARBA" id="ARBA00022801"/>
    </source>
</evidence>
<feature type="binding site" evidence="7">
    <location>
        <position position="252"/>
    </location>
    <ligand>
        <name>substrate</name>
    </ligand>
</feature>
<gene>
    <name evidence="10" type="primary">nagA</name>
    <name evidence="10" type="ORF">P0Y65_12325</name>
</gene>
<dbReference type="NCBIfam" id="TIGR00221">
    <property type="entry name" value="nagA"/>
    <property type="match status" value="1"/>
</dbReference>
<evidence type="ECO:0000256" key="5">
    <source>
        <dbReference type="PIRNR" id="PIRNR038994"/>
    </source>
</evidence>
<feature type="binding site" evidence="7">
    <location>
        <begin position="309"/>
        <end position="311"/>
    </location>
    <ligand>
        <name>substrate</name>
    </ligand>
</feature>
<dbReference type="GO" id="GO:0008448">
    <property type="term" value="F:N-acetylglucosamine-6-phosphate deacetylase activity"/>
    <property type="evidence" value="ECO:0007669"/>
    <property type="project" value="UniProtKB-EC"/>
</dbReference>
<feature type="active site" description="Proton donor/acceptor" evidence="6">
    <location>
        <position position="276"/>
    </location>
</feature>
<dbReference type="PANTHER" id="PTHR11113">
    <property type="entry name" value="N-ACETYLGLUCOSAMINE-6-PHOSPHATE DEACETYLASE"/>
    <property type="match status" value="1"/>
</dbReference>
<evidence type="ECO:0000256" key="4">
    <source>
        <dbReference type="ARBA" id="ARBA00023277"/>
    </source>
</evidence>
<dbReference type="PIRSF" id="PIRSF038994">
    <property type="entry name" value="NagA"/>
    <property type="match status" value="1"/>
</dbReference>
<dbReference type="GO" id="GO:0006046">
    <property type="term" value="P:N-acetylglucosamine catabolic process"/>
    <property type="evidence" value="ECO:0007669"/>
    <property type="project" value="TreeGrafter"/>
</dbReference>
<evidence type="ECO:0000256" key="2">
    <source>
        <dbReference type="ARBA" id="ARBA00022723"/>
    </source>
</evidence>
<feature type="binding site" evidence="8">
    <location>
        <position position="217"/>
    </location>
    <ligand>
        <name>Zn(2+)</name>
        <dbReference type="ChEBI" id="CHEBI:29105"/>
    </ligand>
</feature>
<dbReference type="PANTHER" id="PTHR11113:SF14">
    <property type="entry name" value="N-ACETYLGLUCOSAMINE-6-PHOSPHATE DEACETYLASE"/>
    <property type="match status" value="1"/>
</dbReference>
<dbReference type="Gene3D" id="2.30.40.10">
    <property type="entry name" value="Urease, subunit C, domain 1"/>
    <property type="match status" value="1"/>
</dbReference>
<dbReference type="InterPro" id="IPR032466">
    <property type="entry name" value="Metal_Hydrolase"/>
</dbReference>
<keyword evidence="2 8" id="KW-0479">Metal-binding</keyword>
<evidence type="ECO:0000256" key="6">
    <source>
        <dbReference type="PIRSR" id="PIRSR038994-1"/>
    </source>
</evidence>
<feature type="binding site" evidence="7">
    <location>
        <position position="228"/>
    </location>
    <ligand>
        <name>substrate</name>
    </ligand>
</feature>
<dbReference type="SUPFAM" id="SSF51338">
    <property type="entry name" value="Composite domain of metallo-dependent hydrolases"/>
    <property type="match status" value="1"/>
</dbReference>
<comment type="cofactor">
    <cofactor evidence="8">
        <name>a divalent metal cation</name>
        <dbReference type="ChEBI" id="CHEBI:60240"/>
    </cofactor>
    <text evidence="8">Binds 1 divalent metal cation per subunit.</text>
</comment>
<proteinExistence type="inferred from homology"/>
<feature type="binding site" evidence="8">
    <location>
        <position position="130"/>
    </location>
    <ligand>
        <name>Zn(2+)</name>
        <dbReference type="ChEBI" id="CHEBI:29105"/>
    </ligand>
</feature>
<dbReference type="Proteomes" id="UP001217476">
    <property type="component" value="Chromosome"/>
</dbReference>
<evidence type="ECO:0000313" key="10">
    <source>
        <dbReference type="EMBL" id="WEK02993.1"/>
    </source>
</evidence>
<accession>A0AAJ6AZZ7</accession>
<evidence type="ECO:0000256" key="8">
    <source>
        <dbReference type="PIRSR" id="PIRSR038994-3"/>
    </source>
</evidence>
<evidence type="ECO:0000313" key="11">
    <source>
        <dbReference type="Proteomes" id="UP001217476"/>
    </source>
</evidence>
<dbReference type="Gene3D" id="3.20.20.140">
    <property type="entry name" value="Metal-dependent hydrolases"/>
    <property type="match status" value="1"/>
</dbReference>
<feature type="binding site" evidence="7">
    <location>
        <position position="141"/>
    </location>
    <ligand>
        <name>substrate</name>
    </ligand>
</feature>
<evidence type="ECO:0000256" key="7">
    <source>
        <dbReference type="PIRSR" id="PIRSR038994-2"/>
    </source>
</evidence>
<protein>
    <submittedName>
        <fullName evidence="10">N-acetylglucosamine-6-phosphate deacetylase</fullName>
        <ecNumber evidence="10">3.5.1.25</ecNumber>
    </submittedName>
</protein>
<dbReference type="AlphaFoldDB" id="A0AAJ6AZZ7"/>
<organism evidence="10 11">
    <name type="scientific">Candidatus Devosia phytovorans</name>
    <dbReference type="NCBI Taxonomy" id="3121372"/>
    <lineage>
        <taxon>Bacteria</taxon>
        <taxon>Pseudomonadati</taxon>
        <taxon>Pseudomonadota</taxon>
        <taxon>Alphaproteobacteria</taxon>
        <taxon>Hyphomicrobiales</taxon>
        <taxon>Devosiaceae</taxon>
        <taxon>Devosia</taxon>
    </lineage>
</organism>
<dbReference type="CDD" id="cd00854">
    <property type="entry name" value="NagA"/>
    <property type="match status" value="1"/>
</dbReference>
<keyword evidence="4 5" id="KW-0119">Carbohydrate metabolism</keyword>
<dbReference type="EMBL" id="CP119312">
    <property type="protein sequence ID" value="WEK02993.1"/>
    <property type="molecule type" value="Genomic_DNA"/>
</dbReference>
<sequence length="403" mass="42580">MVDLLAITAPRIFDSETWHDTAALVVPDGIVEAIAARGSIPEDARRIDLAGDLVPGFVDLQVNGGGGVLFNNQPDVAAIEAICRAHAQFGTTALLPTLITDTAAVNEAAIAAGIDAVRAQVPGFLSLHLESPHLAIARKGTHDLALIRPMDQSDLDRVLAPKRELPMLLVTVAAETAGPDQIKIMADAGIVVSIGHSDADAITTERAFEAGARQATHLYNAMSQLQNREPGVVGAALGARDVFAGLIADGIHVHPSVIRVAFAAKLGPGRIFLVSDSMSQTGSDLTSFELNGRTVYRANGDLRLANGTLAGADLDMIDAIHFMHEKVDVPWEEALRMASLYSSRAVGIDSNYGHLRPGAIASFVELDGAQMVSSTWVMGSCRYQAEGRVSVAHDTTSMRSFPA</sequence>
<dbReference type="InterPro" id="IPR011059">
    <property type="entry name" value="Metal-dep_hydrolase_composite"/>
</dbReference>
<dbReference type="Pfam" id="PF01979">
    <property type="entry name" value="Amidohydro_1"/>
    <property type="match status" value="1"/>
</dbReference>
<name>A0AAJ6AZZ7_9HYPH</name>
<dbReference type="InterPro" id="IPR006680">
    <property type="entry name" value="Amidohydro-rel"/>
</dbReference>
<reference evidence="10" key="1">
    <citation type="submission" date="2023-03" db="EMBL/GenBank/DDBJ databases">
        <title>Andean soil-derived lignocellulolytic bacterial consortium as a source of novel taxa and putative plastic-active enzymes.</title>
        <authorList>
            <person name="Diaz-Garcia L."/>
            <person name="Chuvochina M."/>
            <person name="Feuerriegel G."/>
            <person name="Bunk B."/>
            <person name="Sproer C."/>
            <person name="Streit W.R."/>
            <person name="Rodriguez L.M."/>
            <person name="Overmann J."/>
            <person name="Jimenez D.J."/>
        </authorList>
    </citation>
    <scope>NUCLEOTIDE SEQUENCE</scope>
    <source>
        <strain evidence="10">MAG 4196</strain>
    </source>
</reference>
<evidence type="ECO:0000259" key="9">
    <source>
        <dbReference type="Pfam" id="PF01979"/>
    </source>
</evidence>
<dbReference type="EC" id="3.5.1.25" evidence="10"/>
<feature type="domain" description="Amidohydrolase-related" evidence="9">
    <location>
        <begin position="53"/>
        <end position="370"/>
    </location>
</feature>
<comment type="similarity">
    <text evidence="1 5">Belongs to the metallo-dependent hydrolases superfamily. NagA family.</text>
</comment>
<feature type="binding site" evidence="8">
    <location>
        <position position="196"/>
    </location>
    <ligand>
        <name>Zn(2+)</name>
        <dbReference type="ChEBI" id="CHEBI:29105"/>
    </ligand>
</feature>